<dbReference type="KEGG" id="taz:TREAZ_0351"/>
<dbReference type="InParanoid" id="F5YDH5"/>
<keyword evidence="2" id="KW-0028">Amino-acid biosynthesis</keyword>
<dbReference type="InterPro" id="IPR035959">
    <property type="entry name" value="RutC-like_sf"/>
</dbReference>
<dbReference type="SUPFAM" id="SSF55298">
    <property type="entry name" value="YjgF-like"/>
    <property type="match status" value="1"/>
</dbReference>
<keyword evidence="2" id="KW-0057">Aromatic amino acid biosynthesis</keyword>
<dbReference type="Proteomes" id="UP000009222">
    <property type="component" value="Chromosome"/>
</dbReference>
<dbReference type="PANTHER" id="PTHR21164">
    <property type="entry name" value="CHORISMATE MUTASE"/>
    <property type="match status" value="1"/>
</dbReference>
<dbReference type="HOGENOM" id="CLU_133236_1_1_12"/>
<dbReference type="Gene3D" id="3.30.1330.40">
    <property type="entry name" value="RutC-like"/>
    <property type="match status" value="1"/>
</dbReference>
<accession>F5YDH5</accession>
<comment type="catalytic activity">
    <reaction evidence="2">
        <text>chorismate = prephenate</text>
        <dbReference type="Rhea" id="RHEA:13897"/>
        <dbReference type="ChEBI" id="CHEBI:29748"/>
        <dbReference type="ChEBI" id="CHEBI:29934"/>
        <dbReference type="EC" id="5.4.99.5"/>
    </reaction>
</comment>
<evidence type="ECO:0000313" key="3">
    <source>
        <dbReference type="EMBL" id="AEF81458.1"/>
    </source>
</evidence>
<dbReference type="GO" id="GO:0009073">
    <property type="term" value="P:aromatic amino acid family biosynthetic process"/>
    <property type="evidence" value="ECO:0007669"/>
    <property type="project" value="UniProtKB-UniRule"/>
</dbReference>
<dbReference type="InterPro" id="IPR008243">
    <property type="entry name" value="Chorismate_mutase_AroH"/>
</dbReference>
<dbReference type="FunCoup" id="F5YDH5">
    <property type="interactions" value="78"/>
</dbReference>
<evidence type="ECO:0000256" key="2">
    <source>
        <dbReference type="PROSITE-ProRule" id="PRU00514"/>
    </source>
</evidence>
<sequence length="122" mass="13773">MNGHKRLFGLRGACQCLNEEKDISRQVVELYDELLRRNQLPEADIVSIIFSVTDDLDAKNPAAALRQGGRAGEASLFAVQEARIRGGLERTVRILVHCYLDEDQEIAHVYRNGAEVLRPDRK</sequence>
<dbReference type="Pfam" id="PF07736">
    <property type="entry name" value="CM_1"/>
    <property type="match status" value="1"/>
</dbReference>
<dbReference type="GO" id="GO:0008652">
    <property type="term" value="P:amino acid biosynthetic process"/>
    <property type="evidence" value="ECO:0007669"/>
    <property type="project" value="UniProtKB-UniRule"/>
</dbReference>
<reference evidence="4" key="1">
    <citation type="submission" date="2009-12" db="EMBL/GenBank/DDBJ databases">
        <title>Complete sequence of Treponema azotonutricium strain ZAS-9.</title>
        <authorList>
            <person name="Tetu S.G."/>
            <person name="Matson E."/>
            <person name="Ren Q."/>
            <person name="Seshadri R."/>
            <person name="Elbourne L."/>
            <person name="Hassan K.A."/>
            <person name="Durkin A."/>
            <person name="Radune D."/>
            <person name="Mohamoud Y."/>
            <person name="Shay R."/>
            <person name="Jin S."/>
            <person name="Zhang X."/>
            <person name="Lucey K."/>
            <person name="Ballor N.R."/>
            <person name="Ottesen E."/>
            <person name="Rosenthal R."/>
            <person name="Allen A."/>
            <person name="Leadbetter J.R."/>
            <person name="Paulsen I.T."/>
        </authorList>
    </citation>
    <scope>NUCLEOTIDE SEQUENCE [LARGE SCALE GENOMIC DNA]</scope>
    <source>
        <strain evidence="4">ATCC BAA-888 / DSM 13862 / ZAS-9</strain>
    </source>
</reference>
<organism evidence="3 4">
    <name type="scientific">Leadbettera azotonutricia (strain ATCC BAA-888 / DSM 13862 / ZAS-9)</name>
    <name type="common">Treponema azotonutricium</name>
    <dbReference type="NCBI Taxonomy" id="545695"/>
    <lineage>
        <taxon>Bacteria</taxon>
        <taxon>Pseudomonadati</taxon>
        <taxon>Spirochaetota</taxon>
        <taxon>Spirochaetia</taxon>
        <taxon>Spirochaetales</taxon>
        <taxon>Breznakiellaceae</taxon>
        <taxon>Leadbettera</taxon>
    </lineage>
</organism>
<dbReference type="PANTHER" id="PTHR21164:SF0">
    <property type="entry name" value="CHORISMATE MUTASE AROH"/>
    <property type="match status" value="1"/>
</dbReference>
<protein>
    <recommendedName>
        <fullName evidence="1 2">chorismate mutase</fullName>
        <ecNumber evidence="1 2">5.4.99.5</ecNumber>
    </recommendedName>
</protein>
<dbReference type="EMBL" id="CP001841">
    <property type="protein sequence ID" value="AEF81458.1"/>
    <property type="molecule type" value="Genomic_DNA"/>
</dbReference>
<dbReference type="GO" id="GO:0004106">
    <property type="term" value="F:chorismate mutase activity"/>
    <property type="evidence" value="ECO:0007669"/>
    <property type="project" value="UniProtKB-UniRule"/>
</dbReference>
<keyword evidence="2 3" id="KW-0413">Isomerase</keyword>
<dbReference type="OrthoDB" id="9802232at2"/>
<evidence type="ECO:0000256" key="1">
    <source>
        <dbReference type="NCBIfam" id="TIGR01796"/>
    </source>
</evidence>
<dbReference type="GO" id="GO:0046417">
    <property type="term" value="P:chorismate metabolic process"/>
    <property type="evidence" value="ECO:0007669"/>
    <property type="project" value="TreeGrafter"/>
</dbReference>
<reference evidence="3 4" key="2">
    <citation type="journal article" date="2011" name="ISME J.">
        <title>RNA-seq reveals cooperative metabolic interactions between two termite-gut spirochete species in co-culture.</title>
        <authorList>
            <person name="Rosenthal A.Z."/>
            <person name="Matson E.G."/>
            <person name="Eldar A."/>
            <person name="Leadbetter J.R."/>
        </authorList>
    </citation>
    <scope>NUCLEOTIDE SEQUENCE [LARGE SCALE GENOMIC DNA]</scope>
    <source>
        <strain evidence="4">ATCC BAA-888 / DSM 13862 / ZAS-9</strain>
    </source>
</reference>
<evidence type="ECO:0000313" key="4">
    <source>
        <dbReference type="Proteomes" id="UP000009222"/>
    </source>
</evidence>
<dbReference type="eggNOG" id="COG4401">
    <property type="taxonomic scope" value="Bacteria"/>
</dbReference>
<dbReference type="EC" id="5.4.99.5" evidence="1 2"/>
<name>F5YDH5_LEAAZ</name>
<dbReference type="RefSeq" id="WP_015711589.1">
    <property type="nucleotide sequence ID" value="NC_015577.1"/>
</dbReference>
<dbReference type="NCBIfam" id="TIGR01796">
    <property type="entry name" value="CM_mono_aroH"/>
    <property type="match status" value="1"/>
</dbReference>
<keyword evidence="4" id="KW-1185">Reference proteome</keyword>
<dbReference type="AlphaFoldDB" id="F5YDH5"/>
<dbReference type="STRING" id="545695.TREAZ_0351"/>
<dbReference type="PROSITE" id="PS51167">
    <property type="entry name" value="CHORISMATE_MUT_1"/>
    <property type="match status" value="1"/>
</dbReference>
<proteinExistence type="predicted"/>
<gene>
    <name evidence="3" type="primary">aroH</name>
    <name evidence="3" type="ordered locus">TREAZ_0351</name>
</gene>